<dbReference type="STRING" id="1736674.APS56_04895"/>
<organism evidence="1 2">
    <name type="scientific">Pseudalgibacter alginicilyticus</name>
    <dbReference type="NCBI Taxonomy" id="1736674"/>
    <lineage>
        <taxon>Bacteria</taxon>
        <taxon>Pseudomonadati</taxon>
        <taxon>Bacteroidota</taxon>
        <taxon>Flavobacteriia</taxon>
        <taxon>Flavobacteriales</taxon>
        <taxon>Flavobacteriaceae</taxon>
        <taxon>Pseudalgibacter</taxon>
    </lineage>
</organism>
<proteinExistence type="predicted"/>
<dbReference type="AlphaFoldDB" id="A0A0P0D3H1"/>
<gene>
    <name evidence="1" type="ORF">APS56_04895</name>
</gene>
<evidence type="ECO:0000313" key="2">
    <source>
        <dbReference type="Proteomes" id="UP000057981"/>
    </source>
</evidence>
<dbReference type="OrthoDB" id="1524637at2"/>
<dbReference type="EMBL" id="CP012898">
    <property type="protein sequence ID" value="ALJ04516.1"/>
    <property type="molecule type" value="Genomic_DNA"/>
</dbReference>
<keyword evidence="2" id="KW-1185">Reference proteome</keyword>
<dbReference type="Proteomes" id="UP000057981">
    <property type="component" value="Chromosome"/>
</dbReference>
<protein>
    <submittedName>
        <fullName evidence="1">Uncharacterized protein</fullName>
    </submittedName>
</protein>
<dbReference type="RefSeq" id="WP_054725429.1">
    <property type="nucleotide sequence ID" value="NZ_CP012898.1"/>
</dbReference>
<reference evidence="1 2" key="1">
    <citation type="submission" date="2015-10" db="EMBL/GenBank/DDBJ databases">
        <authorList>
            <person name="Gilbert D.G."/>
        </authorList>
    </citation>
    <scope>NUCLEOTIDE SEQUENCE [LARGE SCALE GENOMIC DNA]</scope>
    <source>
        <strain evidence="2">HZ-22</strain>
    </source>
</reference>
<dbReference type="KEGG" id="ahz:APS56_04895"/>
<dbReference type="PATRIC" id="fig|1736674.3.peg.1005"/>
<sequence length="101" mass="11542">MKLVIVTAVEEFQKDVLKLFKNSNIQNFSSSDIDGHKNSAPVLMASSWFPGEKFGNESRLFFSFTNDENIDVLFLQIKEFNNQLETNNPIKAVVVPIEKFI</sequence>
<evidence type="ECO:0000313" key="1">
    <source>
        <dbReference type="EMBL" id="ALJ04516.1"/>
    </source>
</evidence>
<accession>A0A0P0D3H1</accession>
<name>A0A0P0D3H1_9FLAO</name>